<accession>A0ABV9E7I2</accession>
<reference evidence="3" key="1">
    <citation type="journal article" date="2019" name="Int. J. Syst. Evol. Microbiol.">
        <title>The Global Catalogue of Microorganisms (GCM) 10K type strain sequencing project: providing services to taxonomists for standard genome sequencing and annotation.</title>
        <authorList>
            <consortium name="The Broad Institute Genomics Platform"/>
            <consortium name="The Broad Institute Genome Sequencing Center for Infectious Disease"/>
            <person name="Wu L."/>
            <person name="Ma J."/>
        </authorList>
    </citation>
    <scope>NUCLEOTIDE SEQUENCE [LARGE SCALE GENOMIC DNA]</scope>
    <source>
        <strain evidence="3">CCUG 49560</strain>
    </source>
</reference>
<evidence type="ECO:0000256" key="1">
    <source>
        <dbReference type="SAM" id="MobiDB-lite"/>
    </source>
</evidence>
<evidence type="ECO:0000313" key="2">
    <source>
        <dbReference type="EMBL" id="MFC4584929.1"/>
    </source>
</evidence>
<evidence type="ECO:0008006" key="4">
    <source>
        <dbReference type="Google" id="ProtNLM"/>
    </source>
</evidence>
<gene>
    <name evidence="2" type="ORF">ACFO8L_02510</name>
</gene>
<name>A0ABV9E7I2_9ACTN</name>
<dbReference type="Proteomes" id="UP001595891">
    <property type="component" value="Unassembled WGS sequence"/>
</dbReference>
<proteinExistence type="predicted"/>
<protein>
    <recommendedName>
        <fullName evidence="4">Transposase</fullName>
    </recommendedName>
</protein>
<sequence length="61" mass="6492">MDGLDDHASAVADSVAAPSRRPVSDEVTARIAVRFARPETRATAGELLCGLLSVVERKNGW</sequence>
<dbReference type="RefSeq" id="WP_262841100.1">
    <property type="nucleotide sequence ID" value="NZ_JANZYP010000003.1"/>
</dbReference>
<dbReference type="EMBL" id="JBHSFN010000001">
    <property type="protein sequence ID" value="MFC4584929.1"/>
    <property type="molecule type" value="Genomic_DNA"/>
</dbReference>
<evidence type="ECO:0000313" key="3">
    <source>
        <dbReference type="Proteomes" id="UP001595891"/>
    </source>
</evidence>
<comment type="caution">
    <text evidence="2">The sequence shown here is derived from an EMBL/GenBank/DDBJ whole genome shotgun (WGS) entry which is preliminary data.</text>
</comment>
<feature type="region of interest" description="Disordered" evidence="1">
    <location>
        <begin position="1"/>
        <end position="21"/>
    </location>
</feature>
<keyword evidence="3" id="KW-1185">Reference proteome</keyword>
<organism evidence="2 3">
    <name type="scientific">Sphaerisporangium corydalis</name>
    <dbReference type="NCBI Taxonomy" id="1441875"/>
    <lineage>
        <taxon>Bacteria</taxon>
        <taxon>Bacillati</taxon>
        <taxon>Actinomycetota</taxon>
        <taxon>Actinomycetes</taxon>
        <taxon>Streptosporangiales</taxon>
        <taxon>Streptosporangiaceae</taxon>
        <taxon>Sphaerisporangium</taxon>
    </lineage>
</organism>